<evidence type="ECO:0000313" key="1">
    <source>
        <dbReference type="EMBL" id="MFC5193768.1"/>
    </source>
</evidence>
<proteinExistence type="predicted"/>
<dbReference type="Proteomes" id="UP001596162">
    <property type="component" value="Unassembled WGS sequence"/>
</dbReference>
<accession>A0ABW0C1B2</accession>
<name>A0ABW0C1B2_9FLAO</name>
<comment type="caution">
    <text evidence="1">The sequence shown here is derived from an EMBL/GenBank/DDBJ whole genome shotgun (WGS) entry which is preliminary data.</text>
</comment>
<dbReference type="EMBL" id="JBHSLA010000001">
    <property type="protein sequence ID" value="MFC5193768.1"/>
    <property type="molecule type" value="Genomic_DNA"/>
</dbReference>
<reference evidence="2" key="1">
    <citation type="journal article" date="2019" name="Int. J. Syst. Evol. Microbiol.">
        <title>The Global Catalogue of Microorganisms (GCM) 10K type strain sequencing project: providing services to taxonomists for standard genome sequencing and annotation.</title>
        <authorList>
            <consortium name="The Broad Institute Genomics Platform"/>
            <consortium name="The Broad Institute Genome Sequencing Center for Infectious Disease"/>
            <person name="Wu L."/>
            <person name="Ma J."/>
        </authorList>
    </citation>
    <scope>NUCLEOTIDE SEQUENCE [LARGE SCALE GENOMIC DNA]</scope>
    <source>
        <strain evidence="2">JCM 17978</strain>
    </source>
</reference>
<keyword evidence="2" id="KW-1185">Reference proteome</keyword>
<sequence length="250" mass="27614">MAKQKGIIPLVGTIGGINFYYLNGKPVARAAGGGFNGAVIRTKKSMERVRENANEFGSCSVVNKVFRQSLRPFYNNHGFTFFHSRLMTLFTNLKKLDADSVRGERCVYKGLQTDAGKRLLVDFTYTPDCKPQLVLPFSYDMDWPTYTLSISQFNIQHVPFISGATHIALQFGVLDFNFETLDYALHLAAPLVLAKDDTRTSLSLTPASLPTGLGVELAVIGVRYYQEVDGLMYLLNAENGVGIGVLAIKN</sequence>
<dbReference type="RefSeq" id="WP_376857954.1">
    <property type="nucleotide sequence ID" value="NZ_JBHSLA010000001.1"/>
</dbReference>
<organism evidence="1 2">
    <name type="scientific">Bizionia hallyeonensis</name>
    <dbReference type="NCBI Taxonomy" id="1123757"/>
    <lineage>
        <taxon>Bacteria</taxon>
        <taxon>Pseudomonadati</taxon>
        <taxon>Bacteroidota</taxon>
        <taxon>Flavobacteriia</taxon>
        <taxon>Flavobacteriales</taxon>
        <taxon>Flavobacteriaceae</taxon>
        <taxon>Bizionia</taxon>
    </lineage>
</organism>
<gene>
    <name evidence="1" type="ORF">ACFPH8_00365</name>
</gene>
<protein>
    <submittedName>
        <fullName evidence="1">Uncharacterized protein</fullName>
    </submittedName>
</protein>
<evidence type="ECO:0000313" key="2">
    <source>
        <dbReference type="Proteomes" id="UP001596162"/>
    </source>
</evidence>